<feature type="region of interest" description="Disordered" evidence="6">
    <location>
        <begin position="232"/>
        <end position="274"/>
    </location>
</feature>
<dbReference type="InterPro" id="IPR001865">
    <property type="entry name" value="Ribosomal_uS2"/>
</dbReference>
<dbReference type="InterPro" id="IPR023591">
    <property type="entry name" value="Ribosomal_uS2_flav_dom_sf"/>
</dbReference>
<dbReference type="RefSeq" id="WP_093392616.1">
    <property type="nucleotide sequence ID" value="NZ_FOUU01000001.1"/>
</dbReference>
<dbReference type="STRING" id="39841.SAMN05660836_00111"/>
<dbReference type="EMBL" id="FOUU01000001">
    <property type="protein sequence ID" value="SFM41142.1"/>
    <property type="molecule type" value="Genomic_DNA"/>
</dbReference>
<dbReference type="PRINTS" id="PR00395">
    <property type="entry name" value="RIBOSOMALS2"/>
</dbReference>
<dbReference type="FunFam" id="1.10.287.610:FF:000001">
    <property type="entry name" value="30S ribosomal protein S2"/>
    <property type="match status" value="1"/>
</dbReference>
<proteinExistence type="inferred from homology"/>
<accession>A0A1I4QM12</accession>
<evidence type="ECO:0000256" key="4">
    <source>
        <dbReference type="ARBA" id="ARBA00035256"/>
    </source>
</evidence>
<dbReference type="GO" id="GO:0022627">
    <property type="term" value="C:cytosolic small ribosomal subunit"/>
    <property type="evidence" value="ECO:0007669"/>
    <property type="project" value="TreeGrafter"/>
</dbReference>
<dbReference type="Pfam" id="PF00318">
    <property type="entry name" value="Ribosomal_S2"/>
    <property type="match status" value="1"/>
</dbReference>
<dbReference type="Gene3D" id="1.10.287.610">
    <property type="entry name" value="Helix hairpin bin"/>
    <property type="match status" value="1"/>
</dbReference>
<dbReference type="AlphaFoldDB" id="A0A1I4QM12"/>
<evidence type="ECO:0000313" key="7">
    <source>
        <dbReference type="EMBL" id="SFM41142.1"/>
    </source>
</evidence>
<dbReference type="PROSITE" id="PS00962">
    <property type="entry name" value="RIBOSOMAL_S2_1"/>
    <property type="match status" value="1"/>
</dbReference>
<dbReference type="Proteomes" id="UP000199611">
    <property type="component" value="Unassembled WGS sequence"/>
</dbReference>
<name>A0A1I4QM12_9BACT</name>
<reference evidence="7 8" key="1">
    <citation type="submission" date="2016-10" db="EMBL/GenBank/DDBJ databases">
        <authorList>
            <person name="de Groot N.N."/>
        </authorList>
    </citation>
    <scope>NUCLEOTIDE SEQUENCE [LARGE SCALE GENOMIC DNA]</scope>
    <source>
        <strain evidence="7 8">DSM 9990</strain>
    </source>
</reference>
<dbReference type="SUPFAM" id="SSF52313">
    <property type="entry name" value="Ribosomal protein S2"/>
    <property type="match status" value="1"/>
</dbReference>
<keyword evidence="8" id="KW-1185">Reference proteome</keyword>
<dbReference type="InterPro" id="IPR018130">
    <property type="entry name" value="Ribosomal_uS2_CS"/>
</dbReference>
<dbReference type="HAMAP" id="MF_00291_B">
    <property type="entry name" value="Ribosomal_uS2_B"/>
    <property type="match status" value="1"/>
</dbReference>
<organism evidence="7 8">
    <name type="scientific">Thermodesulforhabdus norvegica</name>
    <dbReference type="NCBI Taxonomy" id="39841"/>
    <lineage>
        <taxon>Bacteria</taxon>
        <taxon>Pseudomonadati</taxon>
        <taxon>Thermodesulfobacteriota</taxon>
        <taxon>Syntrophobacteria</taxon>
        <taxon>Syntrophobacterales</taxon>
        <taxon>Thermodesulforhabdaceae</taxon>
        <taxon>Thermodesulforhabdus</taxon>
    </lineage>
</organism>
<evidence type="ECO:0000313" key="8">
    <source>
        <dbReference type="Proteomes" id="UP000199611"/>
    </source>
</evidence>
<evidence type="ECO:0000256" key="5">
    <source>
        <dbReference type="HAMAP-Rule" id="MF_00291"/>
    </source>
</evidence>
<gene>
    <name evidence="5" type="primary">rpsB</name>
    <name evidence="7" type="ORF">SAMN05660836_00111</name>
</gene>
<dbReference type="NCBIfam" id="TIGR01011">
    <property type="entry name" value="rpsB_bact"/>
    <property type="match status" value="1"/>
</dbReference>
<evidence type="ECO:0000256" key="2">
    <source>
        <dbReference type="ARBA" id="ARBA00022980"/>
    </source>
</evidence>
<keyword evidence="2 5" id="KW-0689">Ribosomal protein</keyword>
<dbReference type="PANTHER" id="PTHR12534:SF0">
    <property type="entry name" value="SMALL RIBOSOMAL SUBUNIT PROTEIN US2M"/>
    <property type="match status" value="1"/>
</dbReference>
<dbReference type="Gene3D" id="3.40.50.10490">
    <property type="entry name" value="Glucose-6-phosphate isomerase like protein, domain 1"/>
    <property type="match status" value="1"/>
</dbReference>
<comment type="similarity">
    <text evidence="1 5">Belongs to the universal ribosomal protein uS2 family.</text>
</comment>
<dbReference type="InterPro" id="IPR005706">
    <property type="entry name" value="Ribosomal_uS2_bac/mit/plastid"/>
</dbReference>
<dbReference type="CDD" id="cd01425">
    <property type="entry name" value="RPS2"/>
    <property type="match status" value="1"/>
</dbReference>
<dbReference type="GO" id="GO:0006412">
    <property type="term" value="P:translation"/>
    <property type="evidence" value="ECO:0007669"/>
    <property type="project" value="UniProtKB-UniRule"/>
</dbReference>
<evidence type="ECO:0000256" key="6">
    <source>
        <dbReference type="SAM" id="MobiDB-lite"/>
    </source>
</evidence>
<evidence type="ECO:0000256" key="1">
    <source>
        <dbReference type="ARBA" id="ARBA00006242"/>
    </source>
</evidence>
<sequence>MAVVTMKELLEAGVHFGHQTRRWNPKMKPYIFGSRNGIYIIDLQKTVRLFQEAYNFVVEATASGETVLFVGTKPQAQDIIREEATRCGMYYVNRRWLGGMLTNFKTIMKRVERLKELDAMFEDGSISKFPKKEVLKLAREREKLEANLGGIKEMKHLPGVVYVVDTPKEKIAVAEANKLGIPVVAIIDTNSDPDVIDYPIPGNDDAIRAIKLITSRIADACIEGRRRYEESLQAESDKELEVELTPGESLKEEGGPEVEIVNPVADEADVEDEE</sequence>
<evidence type="ECO:0000256" key="3">
    <source>
        <dbReference type="ARBA" id="ARBA00023274"/>
    </source>
</evidence>
<dbReference type="PANTHER" id="PTHR12534">
    <property type="entry name" value="30S RIBOSOMAL PROTEIN S2 PROKARYOTIC AND ORGANELLAR"/>
    <property type="match status" value="1"/>
</dbReference>
<dbReference type="OrthoDB" id="9808036at2"/>
<dbReference type="GO" id="GO:0003735">
    <property type="term" value="F:structural constituent of ribosome"/>
    <property type="evidence" value="ECO:0007669"/>
    <property type="project" value="InterPro"/>
</dbReference>
<protein>
    <recommendedName>
        <fullName evidence="4 5">Small ribosomal subunit protein uS2</fullName>
    </recommendedName>
</protein>
<keyword evidence="3 5" id="KW-0687">Ribonucleoprotein</keyword>
<feature type="compositionally biased region" description="Basic and acidic residues" evidence="6">
    <location>
        <begin position="232"/>
        <end position="241"/>
    </location>
</feature>